<proteinExistence type="predicted"/>
<gene>
    <name evidence="2" type="ORF">HAX54_048523</name>
</gene>
<reference evidence="2 3" key="1">
    <citation type="journal article" date="2021" name="BMC Genomics">
        <title>Datura genome reveals duplications of psychoactive alkaloid biosynthetic genes and high mutation rate following tissue culture.</title>
        <authorList>
            <person name="Rajewski A."/>
            <person name="Carter-House D."/>
            <person name="Stajich J."/>
            <person name="Litt A."/>
        </authorList>
    </citation>
    <scope>NUCLEOTIDE SEQUENCE [LARGE SCALE GENOMIC DNA]</scope>
    <source>
        <strain evidence="2">AR-01</strain>
    </source>
</reference>
<evidence type="ECO:0000313" key="3">
    <source>
        <dbReference type="Proteomes" id="UP000823775"/>
    </source>
</evidence>
<dbReference type="EMBL" id="JACEIK010008012">
    <property type="protein sequence ID" value="MCE3050925.1"/>
    <property type="molecule type" value="Genomic_DNA"/>
</dbReference>
<comment type="caution">
    <text evidence="2">The sequence shown here is derived from an EMBL/GenBank/DDBJ whole genome shotgun (WGS) entry which is preliminary data.</text>
</comment>
<evidence type="ECO:0000313" key="2">
    <source>
        <dbReference type="EMBL" id="MCE3050925.1"/>
    </source>
</evidence>
<organism evidence="2 3">
    <name type="scientific">Datura stramonium</name>
    <name type="common">Jimsonweed</name>
    <name type="synonym">Common thornapple</name>
    <dbReference type="NCBI Taxonomy" id="4076"/>
    <lineage>
        <taxon>Eukaryota</taxon>
        <taxon>Viridiplantae</taxon>
        <taxon>Streptophyta</taxon>
        <taxon>Embryophyta</taxon>
        <taxon>Tracheophyta</taxon>
        <taxon>Spermatophyta</taxon>
        <taxon>Magnoliopsida</taxon>
        <taxon>eudicotyledons</taxon>
        <taxon>Gunneridae</taxon>
        <taxon>Pentapetalae</taxon>
        <taxon>asterids</taxon>
        <taxon>lamiids</taxon>
        <taxon>Solanales</taxon>
        <taxon>Solanaceae</taxon>
        <taxon>Solanoideae</taxon>
        <taxon>Datureae</taxon>
        <taxon>Datura</taxon>
    </lineage>
</organism>
<feature type="region of interest" description="Disordered" evidence="1">
    <location>
        <begin position="14"/>
        <end position="49"/>
    </location>
</feature>
<feature type="compositionally biased region" description="Basic and acidic residues" evidence="1">
    <location>
        <begin position="30"/>
        <end position="41"/>
    </location>
</feature>
<evidence type="ECO:0000256" key="1">
    <source>
        <dbReference type="SAM" id="MobiDB-lite"/>
    </source>
</evidence>
<name>A0ABS8WJE5_DATST</name>
<feature type="compositionally biased region" description="Basic and acidic residues" evidence="1">
    <location>
        <begin position="194"/>
        <end position="205"/>
    </location>
</feature>
<feature type="compositionally biased region" description="Polar residues" evidence="1">
    <location>
        <begin position="109"/>
        <end position="125"/>
    </location>
</feature>
<accession>A0ABS8WJE5</accession>
<sequence length="243" mass="28081">MVAKSSRRFYLDNSRRFSRPCTTRQSYPVDKGKEKEKRQTEAEEESGLTQNWKKPFARLVLSPIGSEFYASYGASQKHQKATGPLRSRPCLEKLRVRQLGSRKEEKSTRVTLTSMPNIGWTPSNNDNEDLEHRVSELEGIRVRDTLAVLKVDVRKVKTDVQLQPDLNIFDAPLLEDNAFEDERANTDEEELEEEHMSKEIDEERQVEVAIQRSMDDVTARMVGAGQVPMLQQERMRHPQRPLP</sequence>
<protein>
    <submittedName>
        <fullName evidence="2">Uncharacterized protein</fullName>
    </submittedName>
</protein>
<keyword evidence="3" id="KW-1185">Reference proteome</keyword>
<feature type="region of interest" description="Disordered" evidence="1">
    <location>
        <begin position="102"/>
        <end position="127"/>
    </location>
</feature>
<dbReference type="Proteomes" id="UP000823775">
    <property type="component" value="Unassembled WGS sequence"/>
</dbReference>
<feature type="region of interest" description="Disordered" evidence="1">
    <location>
        <begin position="182"/>
        <end position="205"/>
    </location>
</feature>